<dbReference type="Proteomes" id="UP001190700">
    <property type="component" value="Unassembled WGS sequence"/>
</dbReference>
<feature type="compositionally biased region" description="Low complexity" evidence="1">
    <location>
        <begin position="136"/>
        <end position="146"/>
    </location>
</feature>
<dbReference type="InterPro" id="IPR011990">
    <property type="entry name" value="TPR-like_helical_dom_sf"/>
</dbReference>
<evidence type="ECO:0000313" key="2">
    <source>
        <dbReference type="EMBL" id="KAK3274004.1"/>
    </source>
</evidence>
<dbReference type="Pfam" id="PF06041">
    <property type="entry name" value="DUF924"/>
    <property type="match status" value="1"/>
</dbReference>
<protein>
    <submittedName>
        <fullName evidence="2">Uncharacterized protein</fullName>
    </submittedName>
</protein>
<dbReference type="AlphaFoldDB" id="A0AAE0G9D3"/>
<gene>
    <name evidence="2" type="ORF">CYMTET_17790</name>
</gene>
<evidence type="ECO:0000313" key="3">
    <source>
        <dbReference type="Proteomes" id="UP001190700"/>
    </source>
</evidence>
<reference evidence="2 3" key="1">
    <citation type="journal article" date="2015" name="Genome Biol. Evol.">
        <title>Comparative Genomics of a Bacterivorous Green Alga Reveals Evolutionary Causalities and Consequences of Phago-Mixotrophic Mode of Nutrition.</title>
        <authorList>
            <person name="Burns J.A."/>
            <person name="Paasch A."/>
            <person name="Narechania A."/>
            <person name="Kim E."/>
        </authorList>
    </citation>
    <scope>NUCLEOTIDE SEQUENCE [LARGE SCALE GENOMIC DNA]</scope>
    <source>
        <strain evidence="2 3">PLY_AMNH</strain>
    </source>
</reference>
<proteinExistence type="predicted"/>
<keyword evidence="3" id="KW-1185">Reference proteome</keyword>
<feature type="region of interest" description="Disordered" evidence="1">
    <location>
        <begin position="136"/>
        <end position="214"/>
    </location>
</feature>
<organism evidence="2 3">
    <name type="scientific">Cymbomonas tetramitiformis</name>
    <dbReference type="NCBI Taxonomy" id="36881"/>
    <lineage>
        <taxon>Eukaryota</taxon>
        <taxon>Viridiplantae</taxon>
        <taxon>Chlorophyta</taxon>
        <taxon>Pyramimonadophyceae</taxon>
        <taxon>Pyramimonadales</taxon>
        <taxon>Pyramimonadaceae</taxon>
        <taxon>Cymbomonas</taxon>
    </lineage>
</organism>
<dbReference type="Gene3D" id="1.20.58.320">
    <property type="entry name" value="TPR-like"/>
    <property type="match status" value="1"/>
</dbReference>
<evidence type="ECO:0000256" key="1">
    <source>
        <dbReference type="SAM" id="MobiDB-lite"/>
    </source>
</evidence>
<sequence>MDEQQWESILSFWFDGDVKDNYKRKWFPTSGAGDNPQVVIDRHITEHFSELLHAAERGELESWGATSARSVTALVVLLDQFSRHIYRHVEGREQVKINDVRALKHAEAALELGWDTALPVPYQAMHSLFLPPRSRSSVNPSSMSLSQGAVASPTDQEDGAYSGMSFRRQPQKGSAAGEELGLDILAEDPAHRRGRRQTLQSLGEEHFSMSRADSRLPLAFHDVKG</sequence>
<dbReference type="SUPFAM" id="SSF48452">
    <property type="entry name" value="TPR-like"/>
    <property type="match status" value="1"/>
</dbReference>
<dbReference type="EMBL" id="LGRX02008028">
    <property type="protein sequence ID" value="KAK3274004.1"/>
    <property type="molecule type" value="Genomic_DNA"/>
</dbReference>
<comment type="caution">
    <text evidence="2">The sequence shown here is derived from an EMBL/GenBank/DDBJ whole genome shotgun (WGS) entry which is preliminary data.</text>
</comment>
<feature type="compositionally biased region" description="Basic and acidic residues" evidence="1">
    <location>
        <begin position="203"/>
        <end position="214"/>
    </location>
</feature>
<name>A0AAE0G9D3_9CHLO</name>
<dbReference type="InterPro" id="IPR010323">
    <property type="entry name" value="DUF924"/>
</dbReference>
<accession>A0AAE0G9D3</accession>